<dbReference type="PRINTS" id="PR00455">
    <property type="entry name" value="HTHTETR"/>
</dbReference>
<dbReference type="Proteomes" id="UP000755104">
    <property type="component" value="Unassembled WGS sequence"/>
</dbReference>
<organism evidence="6 7">
    <name type="scientific">Qipengyuania qiaonensis</name>
    <dbReference type="NCBI Taxonomy" id="2867240"/>
    <lineage>
        <taxon>Bacteria</taxon>
        <taxon>Pseudomonadati</taxon>
        <taxon>Pseudomonadota</taxon>
        <taxon>Alphaproteobacteria</taxon>
        <taxon>Sphingomonadales</taxon>
        <taxon>Erythrobacteraceae</taxon>
        <taxon>Qipengyuania</taxon>
    </lineage>
</organism>
<keyword evidence="7" id="KW-1185">Reference proteome</keyword>
<dbReference type="RefSeq" id="WP_221555459.1">
    <property type="nucleotide sequence ID" value="NZ_JAIGNO010000002.1"/>
</dbReference>
<keyword evidence="3" id="KW-0804">Transcription</keyword>
<dbReference type="PANTHER" id="PTHR30055">
    <property type="entry name" value="HTH-TYPE TRANSCRIPTIONAL REGULATOR RUTR"/>
    <property type="match status" value="1"/>
</dbReference>
<evidence type="ECO:0000313" key="6">
    <source>
        <dbReference type="EMBL" id="MBX7481502.1"/>
    </source>
</evidence>
<protein>
    <submittedName>
        <fullName evidence="6">TetR/AcrR family transcriptional regulator</fullName>
    </submittedName>
</protein>
<dbReference type="Gene3D" id="1.10.357.10">
    <property type="entry name" value="Tetracycline Repressor, domain 2"/>
    <property type="match status" value="1"/>
</dbReference>
<dbReference type="Pfam" id="PF00440">
    <property type="entry name" value="TetR_N"/>
    <property type="match status" value="1"/>
</dbReference>
<evidence type="ECO:0000256" key="2">
    <source>
        <dbReference type="ARBA" id="ARBA00023125"/>
    </source>
</evidence>
<reference evidence="6 7" key="1">
    <citation type="submission" date="2021-08" db="EMBL/GenBank/DDBJ databases">
        <title>Comparative Genomics Analysis of the Genus Qipengyuania Reveals Extensive Genetic Diversity and Metabolic Versatility, Including the Description of Fifteen Novel Species.</title>
        <authorList>
            <person name="Liu Y."/>
        </authorList>
    </citation>
    <scope>NUCLEOTIDE SEQUENCE [LARGE SCALE GENOMIC DNA]</scope>
    <source>
        <strain evidence="6 7">6D47A</strain>
    </source>
</reference>
<gene>
    <name evidence="6" type="ORF">K3174_03105</name>
</gene>
<feature type="domain" description="HTH tetR-type" evidence="5">
    <location>
        <begin position="9"/>
        <end position="69"/>
    </location>
</feature>
<evidence type="ECO:0000256" key="3">
    <source>
        <dbReference type="ARBA" id="ARBA00023163"/>
    </source>
</evidence>
<dbReference type="InterPro" id="IPR050109">
    <property type="entry name" value="HTH-type_TetR-like_transc_reg"/>
</dbReference>
<evidence type="ECO:0000256" key="4">
    <source>
        <dbReference type="PROSITE-ProRule" id="PRU00335"/>
    </source>
</evidence>
<dbReference type="SUPFAM" id="SSF46689">
    <property type="entry name" value="Homeodomain-like"/>
    <property type="match status" value="1"/>
</dbReference>
<evidence type="ECO:0000256" key="1">
    <source>
        <dbReference type="ARBA" id="ARBA00023015"/>
    </source>
</evidence>
<sequence>MASRAEQAELTRQRILICARALFAEKGFYGVSTAQVAKALGLSKQGVLHYFMTKEKLYGAVLGQIAEELTTLRSEVGASDDPAEQFTDYLVAMIADTPTKVDRTRLLMREILDNRARAQAAGIWYLKPFLEELIAMLRAVPGWSQAGHESILATVIQLLGAVNYHSVSAPTFHGIFGTEIMTKVDSAFANELRTTVGAMLQTGPAD</sequence>
<dbReference type="InterPro" id="IPR009057">
    <property type="entry name" value="Homeodomain-like_sf"/>
</dbReference>
<dbReference type="PROSITE" id="PS50977">
    <property type="entry name" value="HTH_TETR_2"/>
    <property type="match status" value="1"/>
</dbReference>
<comment type="caution">
    <text evidence="6">The sequence shown here is derived from an EMBL/GenBank/DDBJ whole genome shotgun (WGS) entry which is preliminary data.</text>
</comment>
<keyword evidence="1" id="KW-0805">Transcription regulation</keyword>
<dbReference type="InterPro" id="IPR001647">
    <property type="entry name" value="HTH_TetR"/>
</dbReference>
<accession>A0ABS7J2L1</accession>
<keyword evidence="2 4" id="KW-0238">DNA-binding</keyword>
<dbReference type="EMBL" id="JAIGNO010000002">
    <property type="protein sequence ID" value="MBX7481502.1"/>
    <property type="molecule type" value="Genomic_DNA"/>
</dbReference>
<dbReference type="PANTHER" id="PTHR30055:SF234">
    <property type="entry name" value="HTH-TYPE TRANSCRIPTIONAL REGULATOR BETI"/>
    <property type="match status" value="1"/>
</dbReference>
<evidence type="ECO:0000259" key="5">
    <source>
        <dbReference type="PROSITE" id="PS50977"/>
    </source>
</evidence>
<proteinExistence type="predicted"/>
<feature type="DNA-binding region" description="H-T-H motif" evidence="4">
    <location>
        <begin position="32"/>
        <end position="51"/>
    </location>
</feature>
<name>A0ABS7J2L1_9SPHN</name>
<evidence type="ECO:0000313" key="7">
    <source>
        <dbReference type="Proteomes" id="UP000755104"/>
    </source>
</evidence>